<sequence length="60" mass="7126">MEIIASKIFSEYKELQNFSIIELYIYTTFHALKYTQYTVIHGHKNLQFGCIFCICKKNSL</sequence>
<dbReference type="EnsemblMetazoa" id="Aqu2.1.21534_001">
    <property type="protein sequence ID" value="Aqu2.1.21534_001"/>
    <property type="gene ID" value="Aqu2.1.21534"/>
</dbReference>
<accession>A0A1X7U291</accession>
<dbReference type="AlphaFoldDB" id="A0A1X7U291"/>
<dbReference type="InParanoid" id="A0A1X7U291"/>
<protein>
    <submittedName>
        <fullName evidence="1">Uncharacterized protein</fullName>
    </submittedName>
</protein>
<name>A0A1X7U291_AMPQE</name>
<proteinExistence type="predicted"/>
<organism evidence="1">
    <name type="scientific">Amphimedon queenslandica</name>
    <name type="common">Sponge</name>
    <dbReference type="NCBI Taxonomy" id="400682"/>
    <lineage>
        <taxon>Eukaryota</taxon>
        <taxon>Metazoa</taxon>
        <taxon>Porifera</taxon>
        <taxon>Demospongiae</taxon>
        <taxon>Heteroscleromorpha</taxon>
        <taxon>Haplosclerida</taxon>
        <taxon>Niphatidae</taxon>
        <taxon>Amphimedon</taxon>
    </lineage>
</organism>
<reference evidence="1" key="1">
    <citation type="submission" date="2017-05" db="UniProtKB">
        <authorList>
            <consortium name="EnsemblMetazoa"/>
        </authorList>
    </citation>
    <scope>IDENTIFICATION</scope>
</reference>
<evidence type="ECO:0000313" key="1">
    <source>
        <dbReference type="EnsemblMetazoa" id="Aqu2.1.21534_001"/>
    </source>
</evidence>